<proteinExistence type="predicted"/>
<keyword evidence="2" id="KW-1185">Reference proteome</keyword>
<dbReference type="Proteomes" id="UP000244005">
    <property type="component" value="Unassembled WGS sequence"/>
</dbReference>
<name>A0A2R6WET3_MARPO</name>
<sequence length="111" mass="12340">MGQLNEDEWPAPADLCFCQVSLALLSNKSSSGGLECDLGGLSDELAPKRSSLHAGLVEINMFFKINKHLMPSNPDDVVRLDGIWKKKIPKRTIMYLYDGEDATKQERESAD</sequence>
<dbReference type="EMBL" id="KZ772772">
    <property type="protein sequence ID" value="PTQ32349.1"/>
    <property type="molecule type" value="Genomic_DNA"/>
</dbReference>
<dbReference type="Gramene" id="Mp3g25420.1">
    <property type="protein sequence ID" value="Mp3g25420.1.cds"/>
    <property type="gene ID" value="Mp3g25420"/>
</dbReference>
<dbReference type="OrthoDB" id="10401637at2759"/>
<evidence type="ECO:0000313" key="1">
    <source>
        <dbReference type="EMBL" id="PTQ32349.1"/>
    </source>
</evidence>
<dbReference type="AlphaFoldDB" id="A0A2R6WET3"/>
<gene>
    <name evidence="1" type="ORF">MARPO_0100s0055</name>
</gene>
<reference evidence="2" key="1">
    <citation type="journal article" date="2017" name="Cell">
        <title>Insights into land plant evolution garnered from the Marchantia polymorpha genome.</title>
        <authorList>
            <person name="Bowman J.L."/>
            <person name="Kohchi T."/>
            <person name="Yamato K.T."/>
            <person name="Jenkins J."/>
            <person name="Shu S."/>
            <person name="Ishizaki K."/>
            <person name="Yamaoka S."/>
            <person name="Nishihama R."/>
            <person name="Nakamura Y."/>
            <person name="Berger F."/>
            <person name="Adam C."/>
            <person name="Aki S.S."/>
            <person name="Althoff F."/>
            <person name="Araki T."/>
            <person name="Arteaga-Vazquez M.A."/>
            <person name="Balasubrmanian S."/>
            <person name="Barry K."/>
            <person name="Bauer D."/>
            <person name="Boehm C.R."/>
            <person name="Briginshaw L."/>
            <person name="Caballero-Perez J."/>
            <person name="Catarino B."/>
            <person name="Chen F."/>
            <person name="Chiyoda S."/>
            <person name="Chovatia M."/>
            <person name="Davies K.M."/>
            <person name="Delmans M."/>
            <person name="Demura T."/>
            <person name="Dierschke T."/>
            <person name="Dolan L."/>
            <person name="Dorantes-Acosta A.E."/>
            <person name="Eklund D.M."/>
            <person name="Florent S.N."/>
            <person name="Flores-Sandoval E."/>
            <person name="Fujiyama A."/>
            <person name="Fukuzawa H."/>
            <person name="Galik B."/>
            <person name="Grimanelli D."/>
            <person name="Grimwood J."/>
            <person name="Grossniklaus U."/>
            <person name="Hamada T."/>
            <person name="Haseloff J."/>
            <person name="Hetherington A.J."/>
            <person name="Higo A."/>
            <person name="Hirakawa Y."/>
            <person name="Hundley H.N."/>
            <person name="Ikeda Y."/>
            <person name="Inoue K."/>
            <person name="Inoue S.I."/>
            <person name="Ishida S."/>
            <person name="Jia Q."/>
            <person name="Kakita M."/>
            <person name="Kanazawa T."/>
            <person name="Kawai Y."/>
            <person name="Kawashima T."/>
            <person name="Kennedy M."/>
            <person name="Kinose K."/>
            <person name="Kinoshita T."/>
            <person name="Kohara Y."/>
            <person name="Koide E."/>
            <person name="Komatsu K."/>
            <person name="Kopischke S."/>
            <person name="Kubo M."/>
            <person name="Kyozuka J."/>
            <person name="Lagercrantz U."/>
            <person name="Lin S.S."/>
            <person name="Lindquist E."/>
            <person name="Lipzen A.M."/>
            <person name="Lu C.W."/>
            <person name="De Luna E."/>
            <person name="Martienssen R.A."/>
            <person name="Minamino N."/>
            <person name="Mizutani M."/>
            <person name="Mizutani M."/>
            <person name="Mochizuki N."/>
            <person name="Monte I."/>
            <person name="Mosher R."/>
            <person name="Nagasaki H."/>
            <person name="Nakagami H."/>
            <person name="Naramoto S."/>
            <person name="Nishitani K."/>
            <person name="Ohtani M."/>
            <person name="Okamoto T."/>
            <person name="Okumura M."/>
            <person name="Phillips J."/>
            <person name="Pollak B."/>
            <person name="Reinders A."/>
            <person name="Rovekamp M."/>
            <person name="Sano R."/>
            <person name="Sawa S."/>
            <person name="Schmid M.W."/>
            <person name="Shirakawa M."/>
            <person name="Solano R."/>
            <person name="Spunde A."/>
            <person name="Suetsugu N."/>
            <person name="Sugano S."/>
            <person name="Sugiyama A."/>
            <person name="Sun R."/>
            <person name="Suzuki Y."/>
            <person name="Takenaka M."/>
            <person name="Takezawa D."/>
            <person name="Tomogane H."/>
            <person name="Tsuzuki M."/>
            <person name="Ueda T."/>
            <person name="Umeda M."/>
            <person name="Ward J.M."/>
            <person name="Watanabe Y."/>
            <person name="Yazaki K."/>
            <person name="Yokoyama R."/>
            <person name="Yoshitake Y."/>
            <person name="Yotsui I."/>
            <person name="Zachgo S."/>
            <person name="Schmutz J."/>
        </authorList>
    </citation>
    <scope>NUCLEOTIDE SEQUENCE [LARGE SCALE GENOMIC DNA]</scope>
    <source>
        <strain evidence="2">Tak-1</strain>
    </source>
</reference>
<protein>
    <submittedName>
        <fullName evidence="1">Uncharacterized protein</fullName>
    </submittedName>
</protein>
<accession>A0A2R6WET3</accession>
<organism evidence="1 2">
    <name type="scientific">Marchantia polymorpha</name>
    <name type="common">Common liverwort</name>
    <name type="synonym">Marchantia aquatica</name>
    <dbReference type="NCBI Taxonomy" id="3197"/>
    <lineage>
        <taxon>Eukaryota</taxon>
        <taxon>Viridiplantae</taxon>
        <taxon>Streptophyta</taxon>
        <taxon>Embryophyta</taxon>
        <taxon>Marchantiophyta</taxon>
        <taxon>Marchantiopsida</taxon>
        <taxon>Marchantiidae</taxon>
        <taxon>Marchantiales</taxon>
        <taxon>Marchantiaceae</taxon>
        <taxon>Marchantia</taxon>
    </lineage>
</organism>
<evidence type="ECO:0000313" key="2">
    <source>
        <dbReference type="Proteomes" id="UP000244005"/>
    </source>
</evidence>